<comment type="cofactor">
    <cofactor evidence="1">
        <name>Fe(2+)</name>
        <dbReference type="ChEBI" id="CHEBI:29033"/>
    </cofactor>
</comment>
<keyword evidence="3" id="KW-0560">Oxidoreductase</keyword>
<organism evidence="9 10">
    <name type="scientific">Capronia coronata CBS 617.96</name>
    <dbReference type="NCBI Taxonomy" id="1182541"/>
    <lineage>
        <taxon>Eukaryota</taxon>
        <taxon>Fungi</taxon>
        <taxon>Dikarya</taxon>
        <taxon>Ascomycota</taxon>
        <taxon>Pezizomycotina</taxon>
        <taxon>Eurotiomycetes</taxon>
        <taxon>Chaetothyriomycetidae</taxon>
        <taxon>Chaetothyriales</taxon>
        <taxon>Herpotrichiellaceae</taxon>
        <taxon>Capronia</taxon>
    </lineage>
</organism>
<dbReference type="PANTHER" id="PTHR39479:SF2">
    <property type="entry name" value="2-OXOADIPATE DIOXYGENASE_DECARBOXYLASE"/>
    <property type="match status" value="1"/>
</dbReference>
<dbReference type="InterPro" id="IPR009770">
    <property type="entry name" value="HGLS"/>
</dbReference>
<evidence type="ECO:0000256" key="8">
    <source>
        <dbReference type="ARBA" id="ARBA00035045"/>
    </source>
</evidence>
<evidence type="ECO:0000256" key="5">
    <source>
        <dbReference type="ARBA" id="ARBA00035013"/>
    </source>
</evidence>
<dbReference type="EMBL" id="AMWN01000002">
    <property type="protein sequence ID" value="EXJ93751.1"/>
    <property type="molecule type" value="Genomic_DNA"/>
</dbReference>
<evidence type="ECO:0000256" key="4">
    <source>
        <dbReference type="ARBA" id="ARBA00023004"/>
    </source>
</evidence>
<evidence type="ECO:0000256" key="6">
    <source>
        <dbReference type="ARBA" id="ARBA00035023"/>
    </source>
</evidence>
<comment type="caution">
    <text evidence="9">The sequence shown here is derived from an EMBL/GenBank/DDBJ whole genome shotgun (WGS) entry which is preliminary data.</text>
</comment>
<dbReference type="RefSeq" id="XP_007721245.1">
    <property type="nucleotide sequence ID" value="XM_007723055.1"/>
</dbReference>
<dbReference type="Proteomes" id="UP000019484">
    <property type="component" value="Unassembled WGS sequence"/>
</dbReference>
<dbReference type="STRING" id="1182541.W9YWT7"/>
<evidence type="ECO:0000313" key="10">
    <source>
        <dbReference type="Proteomes" id="UP000019484"/>
    </source>
</evidence>
<dbReference type="PANTHER" id="PTHR39479">
    <property type="match status" value="1"/>
</dbReference>
<dbReference type="OrthoDB" id="8300246at2759"/>
<dbReference type="GO" id="GO:0051213">
    <property type="term" value="F:dioxygenase activity"/>
    <property type="evidence" value="ECO:0007669"/>
    <property type="project" value="UniProtKB-KW"/>
</dbReference>
<dbReference type="InterPro" id="IPR047869">
    <property type="entry name" value="YdcJ_bac-like"/>
</dbReference>
<dbReference type="AlphaFoldDB" id="W9YWT7"/>
<dbReference type="Pfam" id="PF07063">
    <property type="entry name" value="HGLS"/>
    <property type="match status" value="1"/>
</dbReference>
<comment type="similarity">
    <text evidence="5">Belongs to the 2-oxoadipate dioxygenase/decarboxylase family.</text>
</comment>
<name>W9YWT7_9EURO</name>
<dbReference type="CDD" id="cd16348">
    <property type="entry name" value="VOC_YdcJ_like"/>
    <property type="match status" value="1"/>
</dbReference>
<sequence length="473" mass="52014">MTQPDDLVEPRELRSWFAASMSELYRKEVPLYSSLLDVVSKVNQDKLKNDAALRQELENSDSLARLGLERHGAIRLGSDDELVELTAFLRLLDMHPVGYYDLSAPPAHLPIHATCFRSVTPSSLKYSPFRLFVSILRPDLLPADPSIRQMVQTSIRSRKLFPPEVAQLVAQAALHNHQLPRHSAEQLIKLAIPSFAFHARSALTSSEYALLAKSSLLLADIVAFPNPHINHLTPRTLDIDAVQDALVADPTFEAKAGGIEGPPPSKCPILLRQTSFCAVEETVPFSDGTIGKHAARFGEIEQRGAAVTPAGRALYDKMLASNSWGALLDKDWEALRTSGLIWVQYRPVPGAQKDNVVVSQPEGETLLPTIDQVISQLLADGKLFYAHQIYEDFLPLSAAGIFQSNLGTSSHRDTSLCTASSPTPGGPVTGREQLQDVLARAGAVLRDEMEVYKSVEEQSKRECVELFGIKTRD</sequence>
<evidence type="ECO:0000313" key="9">
    <source>
        <dbReference type="EMBL" id="EXJ93751.1"/>
    </source>
</evidence>
<evidence type="ECO:0000256" key="1">
    <source>
        <dbReference type="ARBA" id="ARBA00001954"/>
    </source>
</evidence>
<keyword evidence="4" id="KW-0408">Iron</keyword>
<keyword evidence="2" id="KW-0223">Dioxygenase</keyword>
<accession>W9YWT7</accession>
<evidence type="ECO:0000256" key="2">
    <source>
        <dbReference type="ARBA" id="ARBA00022964"/>
    </source>
</evidence>
<dbReference type="EC" id="1.13.11.93" evidence="6"/>
<keyword evidence="10" id="KW-1185">Reference proteome</keyword>
<evidence type="ECO:0000256" key="7">
    <source>
        <dbReference type="ARBA" id="ARBA00035034"/>
    </source>
</evidence>
<reference evidence="9 10" key="1">
    <citation type="submission" date="2013-03" db="EMBL/GenBank/DDBJ databases">
        <title>The Genome Sequence of Capronia coronata CBS 617.96.</title>
        <authorList>
            <consortium name="The Broad Institute Genomics Platform"/>
            <person name="Cuomo C."/>
            <person name="de Hoog S."/>
            <person name="Gorbushina A."/>
            <person name="Walker B."/>
            <person name="Young S.K."/>
            <person name="Zeng Q."/>
            <person name="Gargeya S."/>
            <person name="Fitzgerald M."/>
            <person name="Haas B."/>
            <person name="Abouelleil A."/>
            <person name="Allen A.W."/>
            <person name="Alvarado L."/>
            <person name="Arachchi H.M."/>
            <person name="Berlin A.M."/>
            <person name="Chapman S.B."/>
            <person name="Gainer-Dewar J."/>
            <person name="Goldberg J."/>
            <person name="Griggs A."/>
            <person name="Gujja S."/>
            <person name="Hansen M."/>
            <person name="Howarth C."/>
            <person name="Imamovic A."/>
            <person name="Ireland A."/>
            <person name="Larimer J."/>
            <person name="McCowan C."/>
            <person name="Murphy C."/>
            <person name="Pearson M."/>
            <person name="Poon T.W."/>
            <person name="Priest M."/>
            <person name="Roberts A."/>
            <person name="Saif S."/>
            <person name="Shea T."/>
            <person name="Sisk P."/>
            <person name="Sykes S."/>
            <person name="Wortman J."/>
            <person name="Nusbaum C."/>
            <person name="Birren B."/>
        </authorList>
    </citation>
    <scope>NUCLEOTIDE SEQUENCE [LARGE SCALE GENOMIC DNA]</scope>
    <source>
        <strain evidence="9 10">CBS 617.96</strain>
    </source>
</reference>
<protein>
    <recommendedName>
        <fullName evidence="7">2-oxoadipate dioxygenase/decarboxylase</fullName>
        <ecNumber evidence="6">1.13.11.93</ecNumber>
    </recommendedName>
    <alternativeName>
        <fullName evidence="8">2-hydroxyglutarate synthase</fullName>
    </alternativeName>
</protein>
<dbReference type="SMART" id="SM01150">
    <property type="entry name" value="DUF1338"/>
    <property type="match status" value="1"/>
</dbReference>
<proteinExistence type="inferred from homology"/>
<dbReference type="GeneID" id="19157044"/>
<evidence type="ECO:0000256" key="3">
    <source>
        <dbReference type="ARBA" id="ARBA00023002"/>
    </source>
</evidence>
<dbReference type="eggNOG" id="ENOG502QV4Z">
    <property type="taxonomic scope" value="Eukaryota"/>
</dbReference>
<dbReference type="Gene3D" id="3.10.180.80">
    <property type="entry name" value="Uncharacterised protein PF07063, DUF1338"/>
    <property type="match status" value="1"/>
</dbReference>
<gene>
    <name evidence="9" type="ORF">A1O1_02144</name>
</gene>
<dbReference type="HOGENOM" id="CLU_026640_0_0_1"/>